<dbReference type="Pfam" id="PF02171">
    <property type="entry name" value="Piwi"/>
    <property type="match status" value="1"/>
</dbReference>
<keyword evidence="2" id="KW-0217">Developmental protein</keyword>
<dbReference type="Gene3D" id="3.30.420.10">
    <property type="entry name" value="Ribonuclease H-like superfamily/Ribonuclease H"/>
    <property type="match status" value="1"/>
</dbReference>
<dbReference type="CDD" id="cd02845">
    <property type="entry name" value="PAZ_piwi_like"/>
    <property type="match status" value="1"/>
</dbReference>
<reference evidence="10" key="1">
    <citation type="submission" date="2014-05" db="EMBL/GenBank/DDBJ databases">
        <authorList>
            <person name="Chronopoulou M."/>
        </authorList>
    </citation>
    <scope>NUCLEOTIDE SEQUENCE</scope>
    <source>
        <tissue evidence="10">Whole organism</tissue>
    </source>
</reference>
<evidence type="ECO:0000259" key="8">
    <source>
        <dbReference type="PROSITE" id="PS50821"/>
    </source>
</evidence>
<dbReference type="InterPro" id="IPR003165">
    <property type="entry name" value="Piwi"/>
</dbReference>
<dbReference type="GO" id="GO:0003723">
    <property type="term" value="F:RNA binding"/>
    <property type="evidence" value="ECO:0007669"/>
    <property type="project" value="UniProtKB-KW"/>
</dbReference>
<feature type="region of interest" description="Disordered" evidence="7">
    <location>
        <begin position="1"/>
        <end position="76"/>
    </location>
</feature>
<dbReference type="Gene3D" id="3.40.50.2300">
    <property type="match status" value="1"/>
</dbReference>
<dbReference type="SMART" id="SM00949">
    <property type="entry name" value="PAZ"/>
    <property type="match status" value="1"/>
</dbReference>
<evidence type="ECO:0000256" key="7">
    <source>
        <dbReference type="SAM" id="MobiDB-lite"/>
    </source>
</evidence>
<dbReference type="Gene3D" id="2.170.260.10">
    <property type="entry name" value="paz domain"/>
    <property type="match status" value="1"/>
</dbReference>
<dbReference type="SMART" id="SM00950">
    <property type="entry name" value="Piwi"/>
    <property type="match status" value="1"/>
</dbReference>
<dbReference type="AlphaFoldDB" id="A0A0K2T5Z8"/>
<feature type="compositionally biased region" description="Gly residues" evidence="7">
    <location>
        <begin position="15"/>
        <end position="53"/>
    </location>
</feature>
<feature type="domain" description="Piwi" evidence="9">
    <location>
        <begin position="553"/>
        <end position="853"/>
    </location>
</feature>
<name>A0A0K2T5Z8_LEPSM</name>
<dbReference type="InterPro" id="IPR036085">
    <property type="entry name" value="PAZ_dom_sf"/>
</dbReference>
<evidence type="ECO:0000256" key="2">
    <source>
        <dbReference type="ARBA" id="ARBA00022473"/>
    </source>
</evidence>
<dbReference type="Pfam" id="PF23278">
    <property type="entry name" value="Piwi_N"/>
    <property type="match status" value="1"/>
</dbReference>
<dbReference type="InterPro" id="IPR036397">
    <property type="entry name" value="RNaseH_sf"/>
</dbReference>
<evidence type="ECO:0000256" key="5">
    <source>
        <dbReference type="ARBA" id="ARBA00023158"/>
    </source>
</evidence>
<evidence type="ECO:0000256" key="1">
    <source>
        <dbReference type="ARBA" id="ARBA00004496"/>
    </source>
</evidence>
<dbReference type="InterPro" id="IPR012337">
    <property type="entry name" value="RNaseH-like_sf"/>
</dbReference>
<dbReference type="CDD" id="cd04658">
    <property type="entry name" value="Piwi_piwi-like_Euk"/>
    <property type="match status" value="1"/>
</dbReference>
<feature type="domain" description="PAZ" evidence="8">
    <location>
        <begin position="275"/>
        <end position="391"/>
    </location>
</feature>
<dbReference type="FunFam" id="2.170.260.10:FF:000003">
    <property type="entry name" value="Piwi-like RNA-mediated gene silencing 2"/>
    <property type="match status" value="1"/>
</dbReference>
<dbReference type="Pfam" id="PF02170">
    <property type="entry name" value="PAZ"/>
    <property type="match status" value="1"/>
</dbReference>
<keyword evidence="5" id="KW-0943">RNA-mediated gene silencing</keyword>
<evidence type="ECO:0000256" key="4">
    <source>
        <dbReference type="ARBA" id="ARBA00022884"/>
    </source>
</evidence>
<feature type="compositionally biased region" description="Basic and acidic residues" evidence="7">
    <location>
        <begin position="1"/>
        <end position="14"/>
    </location>
</feature>
<dbReference type="GO" id="GO:0034587">
    <property type="term" value="P:piRNA processing"/>
    <property type="evidence" value="ECO:0007669"/>
    <property type="project" value="UniProtKB-ARBA"/>
</dbReference>
<dbReference type="PROSITE" id="PS50821">
    <property type="entry name" value="PAZ"/>
    <property type="match status" value="1"/>
</dbReference>
<dbReference type="InterPro" id="IPR003100">
    <property type="entry name" value="PAZ_dom"/>
</dbReference>
<comment type="similarity">
    <text evidence="6">Belongs to the argonaute family. Piwi subfamily.</text>
</comment>
<protein>
    <submittedName>
        <fullName evidence="10">Protein piwilike [Nasonia vitripennis]</fullName>
    </submittedName>
</protein>
<evidence type="ECO:0000313" key="10">
    <source>
        <dbReference type="EMBL" id="CDW21453.1"/>
    </source>
</evidence>
<proteinExistence type="inferred from homology"/>
<accession>A0A0K2T5Z8</accession>
<evidence type="ECO:0000256" key="3">
    <source>
        <dbReference type="ARBA" id="ARBA00022490"/>
    </source>
</evidence>
<keyword evidence="4" id="KW-0694">RNA-binding</keyword>
<dbReference type="SUPFAM" id="SSF101690">
    <property type="entry name" value="PAZ domain"/>
    <property type="match status" value="1"/>
</dbReference>
<comment type="subcellular location">
    <subcellularLocation>
        <location evidence="1">Cytoplasm</location>
    </subcellularLocation>
</comment>
<dbReference type="PANTHER" id="PTHR22891">
    <property type="entry name" value="EUKARYOTIC TRANSLATION INITIATION FACTOR 2C"/>
    <property type="match status" value="1"/>
</dbReference>
<evidence type="ECO:0000256" key="6">
    <source>
        <dbReference type="ARBA" id="ARBA00038291"/>
    </source>
</evidence>
<dbReference type="PROSITE" id="PS50822">
    <property type="entry name" value="PIWI"/>
    <property type="match status" value="1"/>
</dbReference>
<dbReference type="EMBL" id="HACA01004092">
    <property type="protein sequence ID" value="CDW21453.1"/>
    <property type="molecule type" value="Transcribed_RNA"/>
</dbReference>
<organism evidence="10">
    <name type="scientific">Lepeophtheirus salmonis</name>
    <name type="common">Salmon louse</name>
    <name type="synonym">Caligus salmonis</name>
    <dbReference type="NCBI Taxonomy" id="72036"/>
    <lineage>
        <taxon>Eukaryota</taxon>
        <taxon>Metazoa</taxon>
        <taxon>Ecdysozoa</taxon>
        <taxon>Arthropoda</taxon>
        <taxon>Crustacea</taxon>
        <taxon>Multicrustacea</taxon>
        <taxon>Hexanauplia</taxon>
        <taxon>Copepoda</taxon>
        <taxon>Siphonostomatoida</taxon>
        <taxon>Caligidae</taxon>
        <taxon>Lepeophtheirus</taxon>
    </lineage>
</organism>
<evidence type="ECO:0000259" key="9">
    <source>
        <dbReference type="PROSITE" id="PS50822"/>
    </source>
</evidence>
<feature type="compositionally biased region" description="Basic and acidic residues" evidence="7">
    <location>
        <begin position="65"/>
        <end position="76"/>
    </location>
</feature>
<dbReference type="OrthoDB" id="445936at2759"/>
<sequence length="868" mass="98977">MDGRGHRGRGDYRGGRGGGYEGRGGNRGGGYEGRGRGGGRGGTEGRGRGGGGAPRDIPSLNRTEVGAERGLQRTNEPLEARLDMICTRPHDLTDKKGTTGEMIHLKANYISLDKIMNSIFYRYTVEFNMEDDRSVTKKRLLRQHNEVLPAYIYNGNVLFTSKFLYPQKQQESLNLTSLYQKDNESSKVTITIRLNGEVHSSEYSYLQIYNSLKNKMLGKLSLTMFNGEYFDSESKKQFKEFGIEVWPGYKTVIRQHENNLLMNVDTISKVIRMDNVLDLIKKIAGSGENKDYQTAIRRELIGLIVMTTYNQKTYRVNDIDFDSDPRLTFDISGKDNTVRTVSYEKYYKEKYNVKVTDVKQPLLVSIPKDRDRRGGIKGPINLIPELCQVTGQSDEIRSNFRLQEAIQDLTRRDPPSRVRNILDFAHRLNVPEVKKIASDFDVNIGQGLVDVQGRVLPQECVYLRKSGVASYINADWSNDLKKGMLSVKNFSFNWAIIYPQRDTDKVKAFYDNLKRVAVDINFSNPKMIPIQNDRNVGSYLNAINEIIPLKPQFILVVVPDDRADRYGAIKKLLLIQGSIINQVVTVRKCMNNERRMTSIATKVYIQMQCKIGSEAWGITIPFKKVMVVGFDVYHDTSRKNTSVGAMVASLNDNLTKYYTTFTSHKNNTELSTQIATMLTECIHAYKRYPGNDGQLPSKIFFYRDGVGEGNIYQVKEDELKKVLNVFKNFTTAQDQIPLLTYIIVCKRISTKFFSIGKRQNDYGNPPPGTIIDDVVTHPEKHDFYLICQSVRQGTVNPTSYNVIHNGSKWKPDHIQRLTYKLTHLYYNWAGTIKVPAPVQYAHKAAQLIGEHLHTEDIADILKDELWYL</sequence>
<keyword evidence="3" id="KW-0963">Cytoplasm</keyword>
<dbReference type="SUPFAM" id="SSF53098">
    <property type="entry name" value="Ribonuclease H-like"/>
    <property type="match status" value="1"/>
</dbReference>
<dbReference type="GO" id="GO:0005737">
    <property type="term" value="C:cytoplasm"/>
    <property type="evidence" value="ECO:0007669"/>
    <property type="project" value="UniProtKB-SubCell"/>
</dbReference>